<gene>
    <name evidence="1" type="ORF">MNBD_ALPHA04-2322</name>
</gene>
<dbReference type="EMBL" id="UOEF01000303">
    <property type="protein sequence ID" value="VAW00409.1"/>
    <property type="molecule type" value="Genomic_DNA"/>
</dbReference>
<organism evidence="1">
    <name type="scientific">hydrothermal vent metagenome</name>
    <dbReference type="NCBI Taxonomy" id="652676"/>
    <lineage>
        <taxon>unclassified sequences</taxon>
        <taxon>metagenomes</taxon>
        <taxon>ecological metagenomes</taxon>
    </lineage>
</organism>
<accession>A0A3B0SHU9</accession>
<sequence length="62" mass="6727">MQNSSQNPNGLVNDAVETYLEDGELPESFPDETALEEFMTRPTRALAKSLNALSGDIMVLGV</sequence>
<dbReference type="AlphaFoldDB" id="A0A3B0SHU9"/>
<name>A0A3B0SHU9_9ZZZZ</name>
<feature type="non-terminal residue" evidence="1">
    <location>
        <position position="62"/>
    </location>
</feature>
<protein>
    <submittedName>
        <fullName evidence="1">Uncharacterized protein</fullName>
    </submittedName>
</protein>
<proteinExistence type="predicted"/>
<evidence type="ECO:0000313" key="1">
    <source>
        <dbReference type="EMBL" id="VAW00409.1"/>
    </source>
</evidence>
<reference evidence="1" key="1">
    <citation type="submission" date="2018-06" db="EMBL/GenBank/DDBJ databases">
        <authorList>
            <person name="Zhirakovskaya E."/>
        </authorList>
    </citation>
    <scope>NUCLEOTIDE SEQUENCE</scope>
</reference>